<evidence type="ECO:0000256" key="3">
    <source>
        <dbReference type="ARBA" id="ARBA00022475"/>
    </source>
</evidence>
<reference evidence="8 9" key="1">
    <citation type="submission" date="2019-02" db="EMBL/GenBank/DDBJ databases">
        <title>Deep-cultivation of Planctomycetes and their phenomic and genomic characterization uncovers novel biology.</title>
        <authorList>
            <person name="Wiegand S."/>
            <person name="Jogler M."/>
            <person name="Boedeker C."/>
            <person name="Pinto D."/>
            <person name="Vollmers J."/>
            <person name="Rivas-Marin E."/>
            <person name="Kohn T."/>
            <person name="Peeters S.H."/>
            <person name="Heuer A."/>
            <person name="Rast P."/>
            <person name="Oberbeckmann S."/>
            <person name="Bunk B."/>
            <person name="Jeske O."/>
            <person name="Meyerdierks A."/>
            <person name="Storesund J.E."/>
            <person name="Kallscheuer N."/>
            <person name="Luecker S."/>
            <person name="Lage O.M."/>
            <person name="Pohl T."/>
            <person name="Merkel B.J."/>
            <person name="Hornburger P."/>
            <person name="Mueller R.-W."/>
            <person name="Bruemmer F."/>
            <person name="Labrenz M."/>
            <person name="Spormann A.M."/>
            <person name="Op den Camp H."/>
            <person name="Overmann J."/>
            <person name="Amann R."/>
            <person name="Jetten M.S.M."/>
            <person name="Mascher T."/>
            <person name="Medema M.H."/>
            <person name="Devos D.P."/>
            <person name="Kaster A.-K."/>
            <person name="Ovreas L."/>
            <person name="Rohde M."/>
            <person name="Galperin M.Y."/>
            <person name="Jogler C."/>
        </authorList>
    </citation>
    <scope>NUCLEOTIDE SEQUENCE [LARGE SCALE GENOMIC DNA]</scope>
    <source>
        <strain evidence="8 9">Spb1</strain>
    </source>
</reference>
<evidence type="ECO:0000256" key="6">
    <source>
        <dbReference type="ARBA" id="ARBA00023136"/>
    </source>
</evidence>
<keyword evidence="3" id="KW-1003">Cell membrane</keyword>
<dbReference type="PANTHER" id="PTHR30250:SF10">
    <property type="entry name" value="LIPOPOLYSACCHARIDE BIOSYNTHESIS PROTEIN WZXC"/>
    <property type="match status" value="1"/>
</dbReference>
<dbReference type="EMBL" id="CP036299">
    <property type="protein sequence ID" value="QDV30045.1"/>
    <property type="molecule type" value="Genomic_DNA"/>
</dbReference>
<protein>
    <recommendedName>
        <fullName evidence="10">Polysaccharide biosynthesis protein</fullName>
    </recommendedName>
</protein>
<feature type="transmembrane region" description="Helical" evidence="7">
    <location>
        <begin position="386"/>
        <end position="408"/>
    </location>
</feature>
<dbReference type="RefSeq" id="WP_145298777.1">
    <property type="nucleotide sequence ID" value="NZ_CP036299.1"/>
</dbReference>
<keyword evidence="4 7" id="KW-0812">Transmembrane</keyword>
<dbReference type="GO" id="GO:0005886">
    <property type="term" value="C:plasma membrane"/>
    <property type="evidence" value="ECO:0007669"/>
    <property type="project" value="UniProtKB-SubCell"/>
</dbReference>
<dbReference type="Proteomes" id="UP000315349">
    <property type="component" value="Chromosome"/>
</dbReference>
<evidence type="ECO:0000256" key="1">
    <source>
        <dbReference type="ARBA" id="ARBA00004651"/>
    </source>
</evidence>
<evidence type="ECO:0008006" key="10">
    <source>
        <dbReference type="Google" id="ProtNLM"/>
    </source>
</evidence>
<comment type="subcellular location">
    <subcellularLocation>
        <location evidence="1">Cell membrane</location>
        <topology evidence="1">Multi-pass membrane protein</topology>
    </subcellularLocation>
</comment>
<evidence type="ECO:0000256" key="4">
    <source>
        <dbReference type="ARBA" id="ARBA00022692"/>
    </source>
</evidence>
<feature type="transmembrane region" description="Helical" evidence="7">
    <location>
        <begin position="188"/>
        <end position="208"/>
    </location>
</feature>
<dbReference type="KEGG" id="peh:Spb1_19720"/>
<feature type="transmembrane region" description="Helical" evidence="7">
    <location>
        <begin position="341"/>
        <end position="361"/>
    </location>
</feature>
<feature type="transmembrane region" description="Helical" evidence="7">
    <location>
        <begin position="420"/>
        <end position="439"/>
    </location>
</feature>
<accession>A0A518GN19</accession>
<evidence type="ECO:0000313" key="9">
    <source>
        <dbReference type="Proteomes" id="UP000315349"/>
    </source>
</evidence>
<dbReference type="InterPro" id="IPR050833">
    <property type="entry name" value="Poly_Biosynth_Transport"/>
</dbReference>
<name>A0A518GN19_9PLAN</name>
<keyword evidence="9" id="KW-1185">Reference proteome</keyword>
<proteinExistence type="inferred from homology"/>
<feature type="transmembrane region" description="Helical" evidence="7">
    <location>
        <begin position="118"/>
        <end position="141"/>
    </location>
</feature>
<feature type="transmembrane region" description="Helical" evidence="7">
    <location>
        <begin position="153"/>
        <end position="176"/>
    </location>
</feature>
<organism evidence="8 9">
    <name type="scientific">Planctopirus ephydatiae</name>
    <dbReference type="NCBI Taxonomy" id="2528019"/>
    <lineage>
        <taxon>Bacteria</taxon>
        <taxon>Pseudomonadati</taxon>
        <taxon>Planctomycetota</taxon>
        <taxon>Planctomycetia</taxon>
        <taxon>Planctomycetales</taxon>
        <taxon>Planctomycetaceae</taxon>
        <taxon>Planctopirus</taxon>
    </lineage>
</organism>
<gene>
    <name evidence="8" type="ORF">Spb1_19720</name>
</gene>
<dbReference type="PANTHER" id="PTHR30250">
    <property type="entry name" value="PST FAMILY PREDICTED COLANIC ACID TRANSPORTER"/>
    <property type="match status" value="1"/>
</dbReference>
<feature type="transmembrane region" description="Helical" evidence="7">
    <location>
        <begin position="214"/>
        <end position="240"/>
    </location>
</feature>
<dbReference type="OrthoDB" id="8562875at2"/>
<evidence type="ECO:0000256" key="5">
    <source>
        <dbReference type="ARBA" id="ARBA00022989"/>
    </source>
</evidence>
<evidence type="ECO:0000313" key="8">
    <source>
        <dbReference type="EMBL" id="QDV30045.1"/>
    </source>
</evidence>
<keyword evidence="6 7" id="KW-0472">Membrane</keyword>
<sequence>MSQESSAGLWVKLARQWGVSRAVAFAVASRLWQLVTGPVTVLLVASQLTEDEQGYFFTFSSLLNLQNMFELGLTIVFLNLSSHSFANCRPSRSPVNGNWEWSGGEEEKSRAASLLYQGLWWSLVQASLFLVMVSGLGIYFFSLEADSHSINWFYPWLAVVFCAACSQVQAIPLTYLEGAGEVLPIQRMRFLMAVAGTTSMWLTLWFQLGLWCAAAVAMTRVVFEFGYLAFVQRAFLLMILRQKLTTRYDWWSAAWPLQLRAGLQGLLVTLSTAPLIPVVFAYTGPAAAGRLGLVHSVLSSMNSAAAAWLQTRIPVLTTLATQKNFVAFRELYSRSFRQSNLFLATMMLLFLVAIGLVPVVADPPEIVRPWTIGWLAQKLEPRLPPLLPASLLAMALFVHHQCASATLFVRCHMYDPFLKVSFVSHPVSGLLIWMWGSYFGETGAVLGYLIPLVFMIWPWIILLQRECLRKIHQASLEPIVTLSDSSKST</sequence>
<feature type="transmembrane region" description="Helical" evidence="7">
    <location>
        <begin position="261"/>
        <end position="283"/>
    </location>
</feature>
<feature type="transmembrane region" description="Helical" evidence="7">
    <location>
        <begin position="445"/>
        <end position="463"/>
    </location>
</feature>
<comment type="similarity">
    <text evidence="2">Belongs to the polysaccharide synthase family.</text>
</comment>
<evidence type="ECO:0000256" key="7">
    <source>
        <dbReference type="SAM" id="Phobius"/>
    </source>
</evidence>
<dbReference type="AlphaFoldDB" id="A0A518GN19"/>
<evidence type="ECO:0000256" key="2">
    <source>
        <dbReference type="ARBA" id="ARBA00007430"/>
    </source>
</evidence>
<keyword evidence="5 7" id="KW-1133">Transmembrane helix</keyword>